<evidence type="ECO:0000313" key="4">
    <source>
        <dbReference type="EMBL" id="ACP21685.1"/>
    </source>
</evidence>
<name>C3KNM7_SINFN</name>
<keyword evidence="4" id="KW-0614">Plasmid</keyword>
<dbReference type="PATRIC" id="fig|394.7.peg.665"/>
<sequence>MIAGMLERSIKACERAAIIWARNGASASEVTSPTSRLRLARSPRARSLTWYPSAAAASRTRASVAGAMLAPGVKARETADRDTPASSATAWALTKRPWLLSLLSDTRSTPLDFPHSAFIIVLHSIATINDDTMKTYRCWEKTKMTHWKIGTAALLGAALSVGSAALLAATPLFAQETVKLELWSRQDPSGPLRPGNVVKAAERLNKELEAEGSPKRVEVAVRESPAKGFDDDALQLLKVFGIGEGPDIFIAAHEWICAFQEDGFVLKLDDYIAKYPQHFGTIFPSLWSSAKCPDGTYAIPQDAEARMFFYNKKLLREAGYDAAFVDAMPERALSGDLAMDEVLEIAKKVVDKTKAQYGVLHRPNKGPDYIMVFQAYGSDFADPETGKLLLERDKLAAAFGWFERGVKEKVIPANNTAMEFDALRKEFYTGNAAFWMYGIWDLGSVAFPTYGLPQDEKAFFADWGWITGPAPQKGGKPVSLTHPIVYAIAADTKEPELAVRLLGHASAADLNTDHAVTTTHLGIKPEQLEDPRYAKAWPLARATELLKITKFLPNNSQFGDLNGIIFAGIQGIESGRLSAQQAADFVIEEASSTLEDVIVK</sequence>
<comment type="similarity">
    <text evidence="2">Belongs to the bacterial solute-binding protein 1 family.</text>
</comment>
<gene>
    <name evidence="4" type="ordered locus">NGR_b02190</name>
</gene>
<evidence type="ECO:0000256" key="3">
    <source>
        <dbReference type="ARBA" id="ARBA00022764"/>
    </source>
</evidence>
<organism evidence="4 5">
    <name type="scientific">Sinorhizobium fredii (strain NBRC 101917 / NGR234)</name>
    <dbReference type="NCBI Taxonomy" id="394"/>
    <lineage>
        <taxon>Bacteria</taxon>
        <taxon>Pseudomonadati</taxon>
        <taxon>Pseudomonadota</taxon>
        <taxon>Alphaproteobacteria</taxon>
        <taxon>Hyphomicrobiales</taxon>
        <taxon>Rhizobiaceae</taxon>
        <taxon>Sinorhizobium/Ensifer group</taxon>
        <taxon>Sinorhizobium</taxon>
    </lineage>
</organism>
<comment type="subcellular location">
    <subcellularLocation>
        <location evidence="1">Periplasm</location>
    </subcellularLocation>
</comment>
<dbReference type="SUPFAM" id="SSF53850">
    <property type="entry name" value="Periplasmic binding protein-like II"/>
    <property type="match status" value="1"/>
</dbReference>
<proteinExistence type="inferred from homology"/>
<dbReference type="InterPro" id="IPR006059">
    <property type="entry name" value="SBP"/>
</dbReference>
<dbReference type="OrthoDB" id="6431346at2"/>
<evidence type="ECO:0000256" key="1">
    <source>
        <dbReference type="ARBA" id="ARBA00004418"/>
    </source>
</evidence>
<geneLocation type="plasmid" evidence="5">
    <name>sym pNGR234b</name>
</geneLocation>
<dbReference type="Pfam" id="PF01547">
    <property type="entry name" value="SBP_bac_1"/>
    <property type="match status" value="1"/>
</dbReference>
<dbReference type="AlphaFoldDB" id="C3KNM7"/>
<keyword evidence="3" id="KW-0574">Periplasm</keyword>
<reference evidence="5" key="1">
    <citation type="journal article" date="2004" name="J. Bacteriol.">
        <title>An evolutionary hot spot: the pNGR234b replicon of Rhizobium sp. strain NGR234.</title>
        <authorList>
            <person name="Streit W.R."/>
            <person name="Schmitz R.A."/>
            <person name="Perret X."/>
            <person name="Staehelin C."/>
            <person name="Deakin W.J."/>
            <person name="Raasch C."/>
            <person name="Liesegang H."/>
            <person name="Broughton W.J."/>
        </authorList>
    </citation>
    <scope>NUCLEOTIDE SEQUENCE [LARGE SCALE GENOMIC DNA]</scope>
    <source>
        <plasmid evidence="5">sym pNGR234b</plasmid>
    </source>
</reference>
<accession>C3KNM7</accession>
<dbReference type="Gene3D" id="3.40.190.10">
    <property type="entry name" value="Periplasmic binding protein-like II"/>
    <property type="match status" value="1"/>
</dbReference>
<dbReference type="PANTHER" id="PTHR43649">
    <property type="entry name" value="ARABINOSE-BINDING PROTEIN-RELATED"/>
    <property type="match status" value="1"/>
</dbReference>
<reference evidence="4 5" key="2">
    <citation type="journal article" date="2009" name="Appl. Environ. Microbiol.">
        <title>Rhizobium sp. strain NGR234 possesses a remarkable number of secretion systems.</title>
        <authorList>
            <person name="Schmeisser C."/>
            <person name="Liesegang H."/>
            <person name="Krysciak D."/>
            <person name="Bakkou N."/>
            <person name="Le Quere A."/>
            <person name="Wollherr A."/>
            <person name="Heinemeyer I."/>
            <person name="Morgenstern B."/>
            <person name="Pommerening-Roeser A."/>
            <person name="Flores M."/>
            <person name="Palacios R."/>
            <person name="Brenner S."/>
            <person name="Gottschalk G."/>
            <person name="Schmitz R.A."/>
            <person name="Broughton W.J."/>
            <person name="Perret X."/>
            <person name="Strittmatter A.W."/>
            <person name="Streit W.R."/>
        </authorList>
    </citation>
    <scope>NUCLEOTIDE SEQUENCE [LARGE SCALE GENOMIC DNA]</scope>
    <source>
        <strain evidence="5">NBRC 101917 / NGR234</strain>
    </source>
</reference>
<dbReference type="Proteomes" id="UP000001054">
    <property type="component" value="Plasmid pNGR234b"/>
</dbReference>
<evidence type="ECO:0000313" key="5">
    <source>
        <dbReference type="Proteomes" id="UP000001054"/>
    </source>
</evidence>
<dbReference type="HOGENOM" id="CLU_031522_0_0_5"/>
<dbReference type="PANTHER" id="PTHR43649:SF12">
    <property type="entry name" value="DIACETYLCHITOBIOSE BINDING PROTEIN DASA"/>
    <property type="match status" value="1"/>
</dbReference>
<dbReference type="KEGG" id="rhi:NGR_b02190"/>
<dbReference type="EMBL" id="CP000874">
    <property type="protein sequence ID" value="ACP21685.1"/>
    <property type="molecule type" value="Genomic_DNA"/>
</dbReference>
<keyword evidence="5" id="KW-1185">Reference proteome</keyword>
<evidence type="ECO:0000256" key="2">
    <source>
        <dbReference type="ARBA" id="ARBA00008520"/>
    </source>
</evidence>
<dbReference type="GO" id="GO:0042597">
    <property type="term" value="C:periplasmic space"/>
    <property type="evidence" value="ECO:0007669"/>
    <property type="project" value="UniProtKB-SubCell"/>
</dbReference>
<dbReference type="InterPro" id="IPR050490">
    <property type="entry name" value="Bact_solute-bd_prot1"/>
</dbReference>
<protein>
    <submittedName>
        <fullName evidence="4">Sugar ABC transporter, periplasmic sugar-binding protein, putative</fullName>
    </submittedName>
</protein>